<dbReference type="InterPro" id="IPR025641">
    <property type="entry name" value="DUF4340"/>
</dbReference>
<reference evidence="4 5" key="1">
    <citation type="submission" date="2018-10" db="EMBL/GenBank/DDBJ databases">
        <title>Genomic Encyclopedia of Archaeal and Bacterial Type Strains, Phase II (KMG-II): from individual species to whole genera.</title>
        <authorList>
            <person name="Goeker M."/>
        </authorList>
    </citation>
    <scope>NUCLEOTIDE SEQUENCE [LARGE SCALE GENOMIC DNA]</scope>
    <source>
        <strain evidence="4 5">DSM 235</strain>
    </source>
</reference>
<dbReference type="AlphaFoldDB" id="A0A495VDS2"/>
<keyword evidence="5" id="KW-1185">Reference proteome</keyword>
<dbReference type="RefSeq" id="WP_120800051.1">
    <property type="nucleotide sequence ID" value="NZ_RBXL01000001.1"/>
</dbReference>
<keyword evidence="2" id="KW-1133">Transmembrane helix</keyword>
<evidence type="ECO:0000313" key="5">
    <source>
        <dbReference type="Proteomes" id="UP000274556"/>
    </source>
</evidence>
<feature type="domain" description="DUF4340" evidence="3">
    <location>
        <begin position="83"/>
        <end position="259"/>
    </location>
</feature>
<keyword evidence="2" id="KW-0472">Membrane</keyword>
<sequence length="351" mass="38117">MTVQSDTGWRPDLRAPIVMGLAGLLVLQILLALGLNLGSGRALSPSATETPLLGITPDQVQGLGIQSGDGTESVTLVRRDDTWVDADLDGLPVQSAKVEQFLADLAALKRPLPIATSEEARERFKVADDAFERRLTLDGATGPIAGLLIGDSPGFRRVFARLPGEPGVHELRLALSDVSARRDDWIEVGLLRLEGEQINRIAMRDWILSKDETGVWALADSDRPLDQETVSALILRLANLGYRGVLGVADDPAYNQQDPLIALEIGLADGSTRHYRISKAKDSEDYVLKDPERPWYFKLSEFDLGELLDIQSEDLLSADEAADPSAGVEPSSPSEIPPMPEEISEEPPSVE</sequence>
<protein>
    <submittedName>
        <fullName evidence="4">Uncharacterized protein DUF4340</fullName>
    </submittedName>
</protein>
<gene>
    <name evidence="4" type="ORF">BDD21_4286</name>
</gene>
<dbReference type="OrthoDB" id="5431982at2"/>
<keyword evidence="2" id="KW-0812">Transmembrane</keyword>
<evidence type="ECO:0000256" key="2">
    <source>
        <dbReference type="SAM" id="Phobius"/>
    </source>
</evidence>
<feature type="transmembrane region" description="Helical" evidence="2">
    <location>
        <begin position="15"/>
        <end position="35"/>
    </location>
</feature>
<feature type="region of interest" description="Disordered" evidence="1">
    <location>
        <begin position="315"/>
        <end position="351"/>
    </location>
</feature>
<dbReference type="Proteomes" id="UP000274556">
    <property type="component" value="Unassembled WGS sequence"/>
</dbReference>
<dbReference type="Pfam" id="PF14238">
    <property type="entry name" value="DUF4340"/>
    <property type="match status" value="1"/>
</dbReference>
<name>A0A495VDS2_9GAMM</name>
<evidence type="ECO:0000256" key="1">
    <source>
        <dbReference type="SAM" id="MobiDB-lite"/>
    </source>
</evidence>
<organism evidence="4 5">
    <name type="scientific">Thiocapsa rosea</name>
    <dbReference type="NCBI Taxonomy" id="69360"/>
    <lineage>
        <taxon>Bacteria</taxon>
        <taxon>Pseudomonadati</taxon>
        <taxon>Pseudomonadota</taxon>
        <taxon>Gammaproteobacteria</taxon>
        <taxon>Chromatiales</taxon>
        <taxon>Chromatiaceae</taxon>
        <taxon>Thiocapsa</taxon>
    </lineage>
</organism>
<proteinExistence type="predicted"/>
<evidence type="ECO:0000259" key="3">
    <source>
        <dbReference type="Pfam" id="PF14238"/>
    </source>
</evidence>
<evidence type="ECO:0000313" key="4">
    <source>
        <dbReference type="EMBL" id="RKT46753.1"/>
    </source>
</evidence>
<comment type="caution">
    <text evidence="4">The sequence shown here is derived from an EMBL/GenBank/DDBJ whole genome shotgun (WGS) entry which is preliminary data.</text>
</comment>
<accession>A0A495VDS2</accession>
<dbReference type="EMBL" id="RBXL01000001">
    <property type="protein sequence ID" value="RKT46753.1"/>
    <property type="molecule type" value="Genomic_DNA"/>
</dbReference>